<organism evidence="4 5">
    <name type="scientific">Peronospora destructor</name>
    <dbReference type="NCBI Taxonomy" id="86335"/>
    <lineage>
        <taxon>Eukaryota</taxon>
        <taxon>Sar</taxon>
        <taxon>Stramenopiles</taxon>
        <taxon>Oomycota</taxon>
        <taxon>Peronosporomycetes</taxon>
        <taxon>Peronosporales</taxon>
        <taxon>Peronosporaceae</taxon>
        <taxon>Peronospora</taxon>
    </lineage>
</organism>
<feature type="domain" description="Thioredoxin" evidence="3">
    <location>
        <begin position="186"/>
        <end position="295"/>
    </location>
</feature>
<keyword evidence="2" id="KW-0812">Transmembrane</keyword>
<accession>A0AAV0URC4</accession>
<feature type="transmembrane region" description="Helical" evidence="2">
    <location>
        <begin position="24"/>
        <end position="45"/>
    </location>
</feature>
<keyword evidence="5" id="KW-1185">Reference proteome</keyword>
<evidence type="ECO:0000256" key="2">
    <source>
        <dbReference type="SAM" id="Phobius"/>
    </source>
</evidence>
<name>A0AAV0URC4_9STRA</name>
<keyword evidence="2" id="KW-0472">Membrane</keyword>
<evidence type="ECO:0000313" key="4">
    <source>
        <dbReference type="EMBL" id="CAI5739430.1"/>
    </source>
</evidence>
<comment type="similarity">
    <text evidence="1">Belongs to the thioredoxin family.</text>
</comment>
<dbReference type="EMBL" id="CANTFM010001443">
    <property type="protein sequence ID" value="CAI5739430.1"/>
    <property type="molecule type" value="Genomic_DNA"/>
</dbReference>
<evidence type="ECO:0000313" key="5">
    <source>
        <dbReference type="Proteomes" id="UP001162029"/>
    </source>
</evidence>
<evidence type="ECO:0000256" key="1">
    <source>
        <dbReference type="ARBA" id="ARBA00008987"/>
    </source>
</evidence>
<feature type="domain" description="Thioredoxin" evidence="3">
    <location>
        <begin position="328"/>
        <end position="427"/>
    </location>
</feature>
<evidence type="ECO:0000259" key="3">
    <source>
        <dbReference type="Pfam" id="PF06110"/>
    </source>
</evidence>
<dbReference type="InterPro" id="IPR010357">
    <property type="entry name" value="TXNDC17_dom"/>
</dbReference>
<dbReference type="GO" id="GO:0005829">
    <property type="term" value="C:cytosol"/>
    <property type="evidence" value="ECO:0007669"/>
    <property type="project" value="TreeGrafter"/>
</dbReference>
<dbReference type="AlphaFoldDB" id="A0AAV0URC4"/>
<gene>
    <name evidence="4" type="ORF">PDE001_LOCUS7195</name>
</gene>
<comment type="caution">
    <text evidence="4">The sequence shown here is derived from an EMBL/GenBank/DDBJ whole genome shotgun (WGS) entry which is preliminary data.</text>
</comment>
<dbReference type="InterPro" id="IPR045108">
    <property type="entry name" value="TXNDC17-like"/>
</dbReference>
<dbReference type="Gene3D" id="3.40.30.10">
    <property type="entry name" value="Glutaredoxin"/>
    <property type="match status" value="2"/>
</dbReference>
<protein>
    <recommendedName>
        <fullName evidence="3">Thioredoxin domain-containing protein</fullName>
    </recommendedName>
</protein>
<dbReference type="PANTHER" id="PTHR12452">
    <property type="entry name" value="42-9-9 PROTEIN-RELATED"/>
    <property type="match status" value="1"/>
</dbReference>
<dbReference type="Proteomes" id="UP001162029">
    <property type="component" value="Unassembled WGS sequence"/>
</dbReference>
<dbReference type="GO" id="GO:0047134">
    <property type="term" value="F:protein-disulfide reductase [NAD(P)H] activity"/>
    <property type="evidence" value="ECO:0007669"/>
    <property type="project" value="InterPro"/>
</dbReference>
<dbReference type="Pfam" id="PF06110">
    <property type="entry name" value="TXD17-like_Trx"/>
    <property type="match status" value="2"/>
</dbReference>
<sequence length="463" mass="53489">MALPRYGRDRQRLRRRDAPGTKRFKPFHLLAGGFFVVYVGFLASWRSFGNFSNLEGFKLEKFPKPQLALTKQLSKLRKASNLMHIENDDAIDVEIAERREEPRETEERERPISIKVVLPTTSPPTAASVATIVDVESSKSLKRSTGYRAGGAVKPAEQAAIKTVPEQVAAATTAYSFAGRHQEISGYAATMKFLENYQYNPNESLFLFFMCSDEQFKASEWSEVCVEGKKHVYDMFSKSPEPNRLVTVFAGSETYWKYQNEFYNDPDLRVKGVPCIMKWEGHSGRTEGMLVKRSLYDEPFLRYLFKNMDQPEVLFVPENIKSKQMITVKGYDGYVDIMAKYEYEENPVPTFLMMVAGRFQNNNRPWCPYCRYSELPVEYAFYSYAPKNARMIHVEVADTYSEWKKRKEFAHDENLQLKLVPLMFHIQTIPAATANDTKSIIFTPHMAHYDELDSLRELFTSFV</sequence>
<dbReference type="PANTHER" id="PTHR12452:SF0">
    <property type="entry name" value="THIOREDOXIN DOMAIN-CONTAINING PROTEIN 17"/>
    <property type="match status" value="1"/>
</dbReference>
<proteinExistence type="inferred from homology"/>
<reference evidence="4" key="1">
    <citation type="submission" date="2022-12" db="EMBL/GenBank/DDBJ databases">
        <authorList>
            <person name="Webb A."/>
        </authorList>
    </citation>
    <scope>NUCLEOTIDE SEQUENCE</scope>
    <source>
        <strain evidence="4">Pd1</strain>
    </source>
</reference>
<keyword evidence="2" id="KW-1133">Transmembrane helix</keyword>